<keyword evidence="2" id="KW-0472">Membrane</keyword>
<evidence type="ECO:0000313" key="4">
    <source>
        <dbReference type="Proteomes" id="UP001190926"/>
    </source>
</evidence>
<feature type="region of interest" description="Disordered" evidence="1">
    <location>
        <begin position="129"/>
        <end position="163"/>
    </location>
</feature>
<keyword evidence="2" id="KW-0812">Transmembrane</keyword>
<feature type="compositionally biased region" description="Low complexity" evidence="1">
    <location>
        <begin position="129"/>
        <end position="156"/>
    </location>
</feature>
<evidence type="ECO:0000256" key="2">
    <source>
        <dbReference type="SAM" id="Phobius"/>
    </source>
</evidence>
<name>A0AAD4JM77_PERFH</name>
<dbReference type="PANTHER" id="PTHR34379:SF6">
    <property type="entry name" value="PROTEIN 3F"/>
    <property type="match status" value="1"/>
</dbReference>
<dbReference type="Proteomes" id="UP001190926">
    <property type="component" value="Unassembled WGS sequence"/>
</dbReference>
<protein>
    <submittedName>
        <fullName evidence="3">Uncharacterized protein</fullName>
    </submittedName>
</protein>
<gene>
    <name evidence="3" type="ORF">C2S53_003120</name>
</gene>
<feature type="transmembrane region" description="Helical" evidence="2">
    <location>
        <begin position="204"/>
        <end position="230"/>
    </location>
</feature>
<evidence type="ECO:0000256" key="1">
    <source>
        <dbReference type="SAM" id="MobiDB-lite"/>
    </source>
</evidence>
<accession>A0AAD4JM77</accession>
<evidence type="ECO:0000313" key="3">
    <source>
        <dbReference type="EMBL" id="KAH6835578.1"/>
    </source>
</evidence>
<comment type="caution">
    <text evidence="3">The sequence shown here is derived from an EMBL/GenBank/DDBJ whole genome shotgun (WGS) entry which is preliminary data.</text>
</comment>
<keyword evidence="2" id="KW-1133">Transmembrane helix</keyword>
<dbReference type="InterPro" id="IPR040411">
    <property type="entry name" value="At5g23160-like"/>
</dbReference>
<proteinExistence type="predicted"/>
<dbReference type="AlphaFoldDB" id="A0AAD4JM77"/>
<dbReference type="PANTHER" id="PTHR34379">
    <property type="entry name" value="OS07G0553800 PROTEIN"/>
    <property type="match status" value="1"/>
</dbReference>
<dbReference type="EMBL" id="SDAM02000033">
    <property type="protein sequence ID" value="KAH6835578.1"/>
    <property type="molecule type" value="Genomic_DNA"/>
</dbReference>
<keyword evidence="4" id="KW-1185">Reference proteome</keyword>
<organism evidence="3 4">
    <name type="scientific">Perilla frutescens var. hirtella</name>
    <name type="common">Perilla citriodora</name>
    <name type="synonym">Perilla setoyensis</name>
    <dbReference type="NCBI Taxonomy" id="608512"/>
    <lineage>
        <taxon>Eukaryota</taxon>
        <taxon>Viridiplantae</taxon>
        <taxon>Streptophyta</taxon>
        <taxon>Embryophyta</taxon>
        <taxon>Tracheophyta</taxon>
        <taxon>Spermatophyta</taxon>
        <taxon>Magnoliopsida</taxon>
        <taxon>eudicotyledons</taxon>
        <taxon>Gunneridae</taxon>
        <taxon>Pentapetalae</taxon>
        <taxon>asterids</taxon>
        <taxon>lamiids</taxon>
        <taxon>Lamiales</taxon>
        <taxon>Lamiaceae</taxon>
        <taxon>Nepetoideae</taxon>
        <taxon>Elsholtzieae</taxon>
        <taxon>Perilla</taxon>
    </lineage>
</organism>
<reference evidence="3 4" key="1">
    <citation type="journal article" date="2021" name="Nat. Commun.">
        <title>Incipient diploidization of the medicinal plant Perilla within 10,000 years.</title>
        <authorList>
            <person name="Zhang Y."/>
            <person name="Shen Q."/>
            <person name="Leng L."/>
            <person name="Zhang D."/>
            <person name="Chen S."/>
            <person name="Shi Y."/>
            <person name="Ning Z."/>
            <person name="Chen S."/>
        </authorList>
    </citation>
    <scope>NUCLEOTIDE SEQUENCE [LARGE SCALE GENOMIC DNA]</scope>
    <source>
        <strain evidence="4">cv. PC099</strain>
    </source>
</reference>
<sequence>MEATRNRGRGKIFSCFRPVVLVHDDVDDDEPISDYSASLQSSGDEGGARRKRKLRRSFSAALKAVVFRTTLLKKSRSENHHGQDYDGFRSHILSRGRSFVRSLKKNMSRKSFLEPDDFFWSKNTNRSPIFSSNSSSRTPSLASSSSSGSSRSSPTRSEPDTNIQRSISLDHFRQIVPTNKPPRTMKKESGKKCGYTIPTLEVCVLLVCLFALIWGKVFAIVACTSAWLFLSPNHPSQKLSYEVFDSEEYKKRVIMGGLLERDRCRFPPY</sequence>